<organism evidence="1 2">
    <name type="scientific">Rubinisphaera italica</name>
    <dbReference type="NCBI Taxonomy" id="2527969"/>
    <lineage>
        <taxon>Bacteria</taxon>
        <taxon>Pseudomonadati</taxon>
        <taxon>Planctomycetota</taxon>
        <taxon>Planctomycetia</taxon>
        <taxon>Planctomycetales</taxon>
        <taxon>Planctomycetaceae</taxon>
        <taxon>Rubinisphaera</taxon>
    </lineage>
</organism>
<reference evidence="1 2" key="1">
    <citation type="submission" date="2019-02" db="EMBL/GenBank/DDBJ databases">
        <title>Deep-cultivation of Planctomycetes and their phenomic and genomic characterization uncovers novel biology.</title>
        <authorList>
            <person name="Wiegand S."/>
            <person name="Jogler M."/>
            <person name="Boedeker C."/>
            <person name="Pinto D."/>
            <person name="Vollmers J."/>
            <person name="Rivas-Marin E."/>
            <person name="Kohn T."/>
            <person name="Peeters S.H."/>
            <person name="Heuer A."/>
            <person name="Rast P."/>
            <person name="Oberbeckmann S."/>
            <person name="Bunk B."/>
            <person name="Jeske O."/>
            <person name="Meyerdierks A."/>
            <person name="Storesund J.E."/>
            <person name="Kallscheuer N."/>
            <person name="Luecker S."/>
            <person name="Lage O.M."/>
            <person name="Pohl T."/>
            <person name="Merkel B.J."/>
            <person name="Hornburger P."/>
            <person name="Mueller R.-W."/>
            <person name="Bruemmer F."/>
            <person name="Labrenz M."/>
            <person name="Spormann A.M."/>
            <person name="Op Den Camp H."/>
            <person name="Overmann J."/>
            <person name="Amann R."/>
            <person name="Jetten M.S.M."/>
            <person name="Mascher T."/>
            <person name="Medema M.H."/>
            <person name="Devos D.P."/>
            <person name="Kaster A.-K."/>
            <person name="Ovreas L."/>
            <person name="Rohde M."/>
            <person name="Galperin M.Y."/>
            <person name="Jogler C."/>
        </authorList>
    </citation>
    <scope>NUCLEOTIDE SEQUENCE [LARGE SCALE GENOMIC DNA]</scope>
    <source>
        <strain evidence="1 2">Pan54</strain>
    </source>
</reference>
<dbReference type="AlphaFoldDB" id="A0A5C5XPB7"/>
<dbReference type="Proteomes" id="UP000316095">
    <property type="component" value="Unassembled WGS sequence"/>
</dbReference>
<accession>A0A5C5XPB7</accession>
<evidence type="ECO:0000313" key="1">
    <source>
        <dbReference type="EMBL" id="TWT64233.1"/>
    </source>
</evidence>
<name>A0A5C5XPB7_9PLAN</name>
<gene>
    <name evidence="1" type="ORF">Pan54_49940</name>
</gene>
<comment type="caution">
    <text evidence="1">The sequence shown here is derived from an EMBL/GenBank/DDBJ whole genome shotgun (WGS) entry which is preliminary data.</text>
</comment>
<sequence>MRYLTYDDYLNSEIWDQKRKAVWKRAKGKCEQCQRWGRRCHVHHTEYPDILGSEELDTLKLLCEQCHELAHENDIKQMTWADLIVRFAEL</sequence>
<dbReference type="Gene3D" id="1.10.30.50">
    <property type="match status" value="1"/>
</dbReference>
<protein>
    <recommendedName>
        <fullName evidence="3">HNH endonuclease</fullName>
    </recommendedName>
</protein>
<proteinExistence type="predicted"/>
<keyword evidence="2" id="KW-1185">Reference proteome</keyword>
<evidence type="ECO:0008006" key="3">
    <source>
        <dbReference type="Google" id="ProtNLM"/>
    </source>
</evidence>
<dbReference type="EMBL" id="SJPG01000001">
    <property type="protein sequence ID" value="TWT64233.1"/>
    <property type="molecule type" value="Genomic_DNA"/>
</dbReference>
<evidence type="ECO:0000313" key="2">
    <source>
        <dbReference type="Proteomes" id="UP000316095"/>
    </source>
</evidence>